<keyword evidence="4" id="KW-0328">Glycosyltransferase</keyword>
<comment type="pathway">
    <text evidence="3">Sphingolipid metabolism.</text>
</comment>
<feature type="transmembrane region" description="Helical" evidence="9">
    <location>
        <begin position="350"/>
        <end position="370"/>
    </location>
</feature>
<keyword evidence="8 9" id="KW-0472">Membrane</keyword>
<dbReference type="CDD" id="cd00761">
    <property type="entry name" value="Glyco_tranf_GTA_type"/>
    <property type="match status" value="1"/>
</dbReference>
<evidence type="ECO:0000256" key="1">
    <source>
        <dbReference type="ARBA" id="ARBA00004141"/>
    </source>
</evidence>
<dbReference type="PANTHER" id="PTHR12726:SF0">
    <property type="entry name" value="CERAMIDE GLUCOSYLTRANSFERASE"/>
    <property type="match status" value="1"/>
</dbReference>
<feature type="domain" description="Glycosyltransferase 2-like" evidence="10">
    <location>
        <begin position="52"/>
        <end position="158"/>
    </location>
</feature>
<gene>
    <name evidence="11" type="ORF">MFFC18_14110</name>
</gene>
<evidence type="ECO:0000256" key="2">
    <source>
        <dbReference type="ARBA" id="ARBA00004760"/>
    </source>
</evidence>
<reference evidence="11 12" key="1">
    <citation type="submission" date="2019-08" db="EMBL/GenBank/DDBJ databases">
        <title>Deep-cultivation of Planctomycetes and their phenomic and genomic characterization uncovers novel biology.</title>
        <authorList>
            <person name="Wiegand S."/>
            <person name="Jogler M."/>
            <person name="Boedeker C."/>
            <person name="Pinto D."/>
            <person name="Vollmers J."/>
            <person name="Rivas-Marin E."/>
            <person name="Kohn T."/>
            <person name="Peeters S.H."/>
            <person name="Heuer A."/>
            <person name="Rast P."/>
            <person name="Oberbeckmann S."/>
            <person name="Bunk B."/>
            <person name="Jeske O."/>
            <person name="Meyerdierks A."/>
            <person name="Storesund J.E."/>
            <person name="Kallscheuer N."/>
            <person name="Luecker S."/>
            <person name="Lage O.M."/>
            <person name="Pohl T."/>
            <person name="Merkel B.J."/>
            <person name="Hornburger P."/>
            <person name="Mueller R.-W."/>
            <person name="Bruemmer F."/>
            <person name="Labrenz M."/>
            <person name="Spormann A.M."/>
            <person name="Op den Camp H."/>
            <person name="Overmann J."/>
            <person name="Amann R."/>
            <person name="Jetten M.S.M."/>
            <person name="Mascher T."/>
            <person name="Medema M.H."/>
            <person name="Devos D.P."/>
            <person name="Kaster A.-K."/>
            <person name="Ovreas L."/>
            <person name="Rohde M."/>
            <person name="Galperin M.Y."/>
            <person name="Jogler C."/>
        </authorList>
    </citation>
    <scope>NUCLEOTIDE SEQUENCE [LARGE SCALE GENOMIC DNA]</scope>
    <source>
        <strain evidence="11 12">FC18</strain>
    </source>
</reference>
<dbReference type="GO" id="GO:0008120">
    <property type="term" value="F:ceramide glucosyltransferase activity"/>
    <property type="evidence" value="ECO:0007669"/>
    <property type="project" value="TreeGrafter"/>
</dbReference>
<evidence type="ECO:0000313" key="12">
    <source>
        <dbReference type="Proteomes" id="UP000322214"/>
    </source>
</evidence>
<dbReference type="InterPro" id="IPR025993">
    <property type="entry name" value="Ceramide_glucosylTrfase"/>
</dbReference>
<name>A0A5B9P5L6_9BACT</name>
<evidence type="ECO:0000256" key="6">
    <source>
        <dbReference type="ARBA" id="ARBA00022692"/>
    </source>
</evidence>
<evidence type="ECO:0000259" key="10">
    <source>
        <dbReference type="Pfam" id="PF00535"/>
    </source>
</evidence>
<comment type="pathway">
    <text evidence="2">Lipid metabolism; sphingolipid metabolism.</text>
</comment>
<evidence type="ECO:0000256" key="8">
    <source>
        <dbReference type="ARBA" id="ARBA00023136"/>
    </source>
</evidence>
<dbReference type="InterPro" id="IPR029044">
    <property type="entry name" value="Nucleotide-diphossugar_trans"/>
</dbReference>
<dbReference type="OrthoDB" id="284671at2"/>
<dbReference type="AlphaFoldDB" id="A0A5B9P5L6"/>
<proteinExistence type="predicted"/>
<keyword evidence="6 9" id="KW-0812">Transmembrane</keyword>
<evidence type="ECO:0000256" key="5">
    <source>
        <dbReference type="ARBA" id="ARBA00022679"/>
    </source>
</evidence>
<evidence type="ECO:0000256" key="3">
    <source>
        <dbReference type="ARBA" id="ARBA00004991"/>
    </source>
</evidence>
<dbReference type="GO" id="GO:0016020">
    <property type="term" value="C:membrane"/>
    <property type="evidence" value="ECO:0007669"/>
    <property type="project" value="UniProtKB-SubCell"/>
</dbReference>
<organism evidence="11 12">
    <name type="scientific">Mariniblastus fucicola</name>
    <dbReference type="NCBI Taxonomy" id="980251"/>
    <lineage>
        <taxon>Bacteria</taxon>
        <taxon>Pseudomonadati</taxon>
        <taxon>Planctomycetota</taxon>
        <taxon>Planctomycetia</taxon>
        <taxon>Pirellulales</taxon>
        <taxon>Pirellulaceae</taxon>
        <taxon>Mariniblastus</taxon>
    </lineage>
</organism>
<dbReference type="SUPFAM" id="SSF53448">
    <property type="entry name" value="Nucleotide-diphospho-sugar transferases"/>
    <property type="match status" value="1"/>
</dbReference>
<dbReference type="GO" id="GO:0006679">
    <property type="term" value="P:glucosylceramide biosynthetic process"/>
    <property type="evidence" value="ECO:0007669"/>
    <property type="project" value="TreeGrafter"/>
</dbReference>
<evidence type="ECO:0000313" key="11">
    <source>
        <dbReference type="EMBL" id="QEG21554.1"/>
    </source>
</evidence>
<dbReference type="Pfam" id="PF00535">
    <property type="entry name" value="Glycos_transf_2"/>
    <property type="match status" value="1"/>
</dbReference>
<sequence length="412" mass="45611">MIACFFITISALIQLLLTVWYRNQMRQRPRPTLLPAEEQHSTWIVFGVRGADPTLADAVRSLLNQNFREYKICVVVDSQLDPANSILQSVANESRLLIRHLQNPLSTCTLKCSAIAEGVERVLEVDPDVKYFVMVDADSDPPPNMIATLTGALYSNPQAGLASGNQWFEPKAPSSVGSMVRSMWYAGALFFSMLFQNPWAGAYAMRASDIRETGLISVWRKSAVDDGPLKQLLAKQNLSCLSLPSMVMVNRESCTLGFVTRWMSRILTWSRIHEPGFWLTAIQMTFASSLIVAIFSTLGWAIWAGDVSMVLWTTLSIVASGIMSVLAWTTIRRSVIETSDSAIGLEPIGVPRFVGALLVVAVAQAVYAIACIRAIVARKITWRGVTYLIQGRSLRLDQYVPFEGEGESKHSI</sequence>
<accession>A0A5B9P5L6</accession>
<dbReference type="STRING" id="980251.GCA_001642875_00384"/>
<protein>
    <submittedName>
        <fullName evidence="11">Glycosyl transferase family 2</fullName>
    </submittedName>
</protein>
<dbReference type="Gene3D" id="3.90.550.10">
    <property type="entry name" value="Spore Coat Polysaccharide Biosynthesis Protein SpsA, Chain A"/>
    <property type="match status" value="1"/>
</dbReference>
<dbReference type="Proteomes" id="UP000322214">
    <property type="component" value="Chromosome"/>
</dbReference>
<comment type="subcellular location">
    <subcellularLocation>
        <location evidence="1">Membrane</location>
        <topology evidence="1">Multi-pass membrane protein</topology>
    </subcellularLocation>
</comment>
<evidence type="ECO:0000256" key="7">
    <source>
        <dbReference type="ARBA" id="ARBA00022989"/>
    </source>
</evidence>
<dbReference type="EMBL" id="CP042912">
    <property type="protein sequence ID" value="QEG21554.1"/>
    <property type="molecule type" value="Genomic_DNA"/>
</dbReference>
<evidence type="ECO:0000256" key="9">
    <source>
        <dbReference type="SAM" id="Phobius"/>
    </source>
</evidence>
<evidence type="ECO:0000256" key="4">
    <source>
        <dbReference type="ARBA" id="ARBA00022676"/>
    </source>
</evidence>
<dbReference type="InterPro" id="IPR001173">
    <property type="entry name" value="Glyco_trans_2-like"/>
</dbReference>
<keyword evidence="12" id="KW-1185">Reference proteome</keyword>
<keyword evidence="7 9" id="KW-1133">Transmembrane helix</keyword>
<dbReference type="PANTHER" id="PTHR12726">
    <property type="entry name" value="CERAMIDE GLUCOSYLTRANSFERASE"/>
    <property type="match status" value="1"/>
</dbReference>
<feature type="transmembrane region" description="Helical" evidence="9">
    <location>
        <begin position="277"/>
        <end position="303"/>
    </location>
</feature>
<keyword evidence="5 11" id="KW-0808">Transferase</keyword>
<dbReference type="KEGG" id="mff:MFFC18_14110"/>
<feature type="transmembrane region" description="Helical" evidence="9">
    <location>
        <begin position="309"/>
        <end position="329"/>
    </location>
</feature>
<dbReference type="RefSeq" id="WP_075083184.1">
    <property type="nucleotide sequence ID" value="NZ_CP042912.1"/>
</dbReference>